<sequence>MENQNASPVTGKPALKLKGIRVDEMTFRLNAVRAQNGTKMELKPTFARKVRRAVENDKLFFVTLTVKIERTEDQPKPFDLCVTHTGVFETDASTDAEKRAALIAGTELLYPYLRAAVTTLSTAALSSPIVLPVIGGPLFAEDREPAPGEIFS</sequence>
<dbReference type="EMBL" id="DXFD01000100">
    <property type="protein sequence ID" value="HIX47364.1"/>
    <property type="molecule type" value="Genomic_DNA"/>
</dbReference>
<protein>
    <submittedName>
        <fullName evidence="2">Protein-export chaperone SecB</fullName>
    </submittedName>
</protein>
<evidence type="ECO:0000313" key="2">
    <source>
        <dbReference type="EMBL" id="HIX47364.1"/>
    </source>
</evidence>
<dbReference type="GO" id="GO:0015031">
    <property type="term" value="P:protein transport"/>
    <property type="evidence" value="ECO:0007669"/>
    <property type="project" value="InterPro"/>
</dbReference>
<dbReference type="InterPro" id="IPR003708">
    <property type="entry name" value="SecB"/>
</dbReference>
<reference evidence="2" key="2">
    <citation type="submission" date="2021-04" db="EMBL/GenBank/DDBJ databases">
        <authorList>
            <person name="Gilroy R."/>
        </authorList>
    </citation>
    <scope>NUCLEOTIDE SEQUENCE</scope>
    <source>
        <strain evidence="2">26628</strain>
    </source>
</reference>
<name>A0A9D2ASC5_9FIRM</name>
<dbReference type="Proteomes" id="UP000824249">
    <property type="component" value="Unassembled WGS sequence"/>
</dbReference>
<comment type="similarity">
    <text evidence="1">Belongs to the SecB family.</text>
</comment>
<dbReference type="GO" id="GO:0051262">
    <property type="term" value="P:protein tetramerization"/>
    <property type="evidence" value="ECO:0007669"/>
    <property type="project" value="InterPro"/>
</dbReference>
<dbReference type="GO" id="GO:0051082">
    <property type="term" value="F:unfolded protein binding"/>
    <property type="evidence" value="ECO:0007669"/>
    <property type="project" value="InterPro"/>
</dbReference>
<dbReference type="InterPro" id="IPR035958">
    <property type="entry name" value="SecB-like_sf"/>
</dbReference>
<gene>
    <name evidence="2" type="ORF">H9737_06725</name>
</gene>
<reference evidence="2" key="1">
    <citation type="journal article" date="2021" name="PeerJ">
        <title>Extensive microbial diversity within the chicken gut microbiome revealed by metagenomics and culture.</title>
        <authorList>
            <person name="Gilroy R."/>
            <person name="Ravi A."/>
            <person name="Getino M."/>
            <person name="Pursley I."/>
            <person name="Horton D.L."/>
            <person name="Alikhan N.F."/>
            <person name="Baker D."/>
            <person name="Gharbi K."/>
            <person name="Hall N."/>
            <person name="Watson M."/>
            <person name="Adriaenssens E.M."/>
            <person name="Foster-Nyarko E."/>
            <person name="Jarju S."/>
            <person name="Secka A."/>
            <person name="Antonio M."/>
            <person name="Oren A."/>
            <person name="Chaudhuri R.R."/>
            <person name="La Ragione R."/>
            <person name="Hildebrand F."/>
            <person name="Pallen M.J."/>
        </authorList>
    </citation>
    <scope>NUCLEOTIDE SEQUENCE</scope>
    <source>
        <strain evidence="2">26628</strain>
    </source>
</reference>
<evidence type="ECO:0000256" key="1">
    <source>
        <dbReference type="ARBA" id="ARBA00009990"/>
    </source>
</evidence>
<dbReference type="Pfam" id="PF02556">
    <property type="entry name" value="SecB"/>
    <property type="match status" value="1"/>
</dbReference>
<evidence type="ECO:0000313" key="3">
    <source>
        <dbReference type="Proteomes" id="UP000824249"/>
    </source>
</evidence>
<proteinExistence type="inferred from homology"/>
<dbReference type="Gene3D" id="3.10.420.10">
    <property type="entry name" value="SecB-like"/>
    <property type="match status" value="1"/>
</dbReference>
<dbReference type="AlphaFoldDB" id="A0A9D2ASC5"/>
<accession>A0A9D2ASC5</accession>
<dbReference type="SUPFAM" id="SSF54611">
    <property type="entry name" value="SecB-like"/>
    <property type="match status" value="1"/>
</dbReference>
<organism evidence="2 3">
    <name type="scientific">Candidatus Borkfalkia faecigallinarum</name>
    <dbReference type="NCBI Taxonomy" id="2838509"/>
    <lineage>
        <taxon>Bacteria</taxon>
        <taxon>Bacillati</taxon>
        <taxon>Bacillota</taxon>
        <taxon>Clostridia</taxon>
        <taxon>Christensenellales</taxon>
        <taxon>Christensenellaceae</taxon>
        <taxon>Candidatus Borkfalkia</taxon>
    </lineage>
</organism>
<comment type="caution">
    <text evidence="2">The sequence shown here is derived from an EMBL/GenBank/DDBJ whole genome shotgun (WGS) entry which is preliminary data.</text>
</comment>